<comment type="caution">
    <text evidence="1">The sequence shown here is derived from an EMBL/GenBank/DDBJ whole genome shotgun (WGS) entry which is preliminary data.</text>
</comment>
<dbReference type="Proteomes" id="UP000256913">
    <property type="component" value="Unassembled WGS sequence"/>
</dbReference>
<dbReference type="InterPro" id="IPR017853">
    <property type="entry name" value="GH"/>
</dbReference>
<reference evidence="1 2" key="1">
    <citation type="submission" date="2018-08" db="EMBL/GenBank/DDBJ databases">
        <title>Sequencing the genomes of 1000 actinobacteria strains.</title>
        <authorList>
            <person name="Klenk H.-P."/>
        </authorList>
    </citation>
    <scope>NUCLEOTIDE SEQUENCE [LARGE SCALE GENOMIC DNA]</scope>
    <source>
        <strain evidence="1 2">DSM 44099</strain>
    </source>
</reference>
<proteinExistence type="predicted"/>
<keyword evidence="2" id="KW-1185">Reference proteome</keyword>
<accession>A0A3D9ZBP4</accession>
<gene>
    <name evidence="1" type="ORF">DFJ67_0682</name>
</gene>
<dbReference type="Gene3D" id="3.20.20.80">
    <property type="entry name" value="Glycosidases"/>
    <property type="match status" value="1"/>
</dbReference>
<evidence type="ECO:0000313" key="2">
    <source>
        <dbReference type="Proteomes" id="UP000256913"/>
    </source>
</evidence>
<protein>
    <recommendedName>
        <fullName evidence="3">Abortive infection protein</fullName>
    </recommendedName>
</protein>
<dbReference type="AlphaFoldDB" id="A0A3D9ZBP4"/>
<dbReference type="InterPro" id="IPR055151">
    <property type="entry name" value="GH113"/>
</dbReference>
<evidence type="ECO:0000313" key="1">
    <source>
        <dbReference type="EMBL" id="REF94741.1"/>
    </source>
</evidence>
<organism evidence="1 2">
    <name type="scientific">Asanoa ferruginea</name>
    <dbReference type="NCBI Taxonomy" id="53367"/>
    <lineage>
        <taxon>Bacteria</taxon>
        <taxon>Bacillati</taxon>
        <taxon>Actinomycetota</taxon>
        <taxon>Actinomycetes</taxon>
        <taxon>Micromonosporales</taxon>
        <taxon>Micromonosporaceae</taxon>
        <taxon>Asanoa</taxon>
    </lineage>
</organism>
<dbReference type="Pfam" id="PF22612">
    <property type="entry name" value="GH113"/>
    <property type="match status" value="1"/>
</dbReference>
<dbReference type="EMBL" id="QUMQ01000001">
    <property type="protein sequence ID" value="REF94741.1"/>
    <property type="molecule type" value="Genomic_DNA"/>
</dbReference>
<name>A0A3D9ZBP4_9ACTN</name>
<evidence type="ECO:0008006" key="3">
    <source>
        <dbReference type="Google" id="ProtNLM"/>
    </source>
</evidence>
<dbReference type="SUPFAM" id="SSF51445">
    <property type="entry name" value="(Trans)glycosidases"/>
    <property type="match status" value="1"/>
</dbReference>
<sequence length="329" mass="35962">MNYDTGQTLDDFHSRVTFDEDAVRRDMAVIAGDLHATAVRISGDDPDRILAAGRHAAAAGLDVWFSPFPYNLGADELVEHLSRAAERAEQLRTAVDRSVVLVLGCEMTLFSKGFVPGEGLAERAETMMSPATWATEAGRTPVLAGFEQARVVQRETVARARAVFGGQLTYASGTWEQVEWDQFDVVSVDGYRDANNAATYGDELRAYQRFGKPVVVTEFGCCTYRGAADRGGLGWTIVQEDRTIPAEYVRDEAEQVRYLHELDALFDTAGVAGAFWFTFAGFELPHLPDDPRHDLDLASYGLVAVKPGGGWEPKLAYHALGALYGSAAK</sequence>